<dbReference type="RefSeq" id="WP_072967836.1">
    <property type="nucleotide sequence ID" value="NZ_FRAJ01000015.1"/>
</dbReference>
<gene>
    <name evidence="2" type="ORF">SAMN02745883_01847</name>
</gene>
<organism evidence="2 3">
    <name type="scientific">Caminicella sporogenes DSM 14501</name>
    <dbReference type="NCBI Taxonomy" id="1121266"/>
    <lineage>
        <taxon>Bacteria</taxon>
        <taxon>Bacillati</taxon>
        <taxon>Bacillota</taxon>
        <taxon>Clostridia</taxon>
        <taxon>Peptostreptococcales</taxon>
        <taxon>Caminicellaceae</taxon>
        <taxon>Caminicella</taxon>
    </lineage>
</organism>
<sequence>MSVVIVGGHERMERIYKNTGKKYGCKVKVFTKMQRDFHKRIGNPDYIVVFTDVISHKLVDVTLRISKKKNIPNLRLHNSSLKTLEKVLQQIIVN</sequence>
<evidence type="ECO:0008006" key="4">
    <source>
        <dbReference type="Google" id="ProtNLM"/>
    </source>
</evidence>
<dbReference type="STRING" id="1121266.SAMN02745883_01847"/>
<reference evidence="2 3" key="1">
    <citation type="submission" date="2016-11" db="EMBL/GenBank/DDBJ databases">
        <authorList>
            <person name="Jaros S."/>
            <person name="Januszkiewicz K."/>
            <person name="Wedrychowicz H."/>
        </authorList>
    </citation>
    <scope>NUCLEOTIDE SEQUENCE [LARGE SCALE GENOMIC DNA]</scope>
    <source>
        <strain evidence="2 3">DSM 14501</strain>
    </source>
</reference>
<dbReference type="AlphaFoldDB" id="A0A1M6RQD5"/>
<keyword evidence="3" id="KW-1185">Reference proteome</keyword>
<accession>A0A1M6RQD5</accession>
<name>A0A1M6RQD5_9FIRM</name>
<dbReference type="EMBL" id="FRAJ01000015">
    <property type="protein sequence ID" value="SHK34653.1"/>
    <property type="molecule type" value="Genomic_DNA"/>
</dbReference>
<evidence type="ECO:0000256" key="1">
    <source>
        <dbReference type="ARBA" id="ARBA00007189"/>
    </source>
</evidence>
<dbReference type="Proteomes" id="UP000184082">
    <property type="component" value="Unassembled WGS sequence"/>
</dbReference>
<proteinExistence type="inferred from homology"/>
<evidence type="ECO:0000313" key="3">
    <source>
        <dbReference type="Proteomes" id="UP000184082"/>
    </source>
</evidence>
<dbReference type="Pfam" id="PF10087">
    <property type="entry name" value="DUF2325"/>
    <property type="match status" value="1"/>
</dbReference>
<evidence type="ECO:0000313" key="2">
    <source>
        <dbReference type="EMBL" id="SHK34653.1"/>
    </source>
</evidence>
<dbReference type="InterPro" id="IPR016772">
    <property type="entry name" value="UCP020408"/>
</dbReference>
<protein>
    <recommendedName>
        <fullName evidence="4">DUF2325 domain-containing protein</fullName>
    </recommendedName>
</protein>
<comment type="similarity">
    <text evidence="1">Belongs to the UPF0751 family.</text>
</comment>